<accession>A0AAN9RLG9</accession>
<dbReference type="AlphaFoldDB" id="A0AAN9RLG9"/>
<dbReference type="Proteomes" id="UP001374584">
    <property type="component" value="Unassembled WGS sequence"/>
</dbReference>
<comment type="caution">
    <text evidence="1">The sequence shown here is derived from an EMBL/GenBank/DDBJ whole genome shotgun (WGS) entry which is preliminary data.</text>
</comment>
<dbReference type="EMBL" id="JAYMYR010000002">
    <property type="protein sequence ID" value="KAK7376956.1"/>
    <property type="molecule type" value="Genomic_DNA"/>
</dbReference>
<keyword evidence="2" id="KW-1185">Reference proteome</keyword>
<organism evidence="1 2">
    <name type="scientific">Phaseolus coccineus</name>
    <name type="common">Scarlet runner bean</name>
    <name type="synonym">Phaseolus multiflorus</name>
    <dbReference type="NCBI Taxonomy" id="3886"/>
    <lineage>
        <taxon>Eukaryota</taxon>
        <taxon>Viridiplantae</taxon>
        <taxon>Streptophyta</taxon>
        <taxon>Embryophyta</taxon>
        <taxon>Tracheophyta</taxon>
        <taxon>Spermatophyta</taxon>
        <taxon>Magnoliopsida</taxon>
        <taxon>eudicotyledons</taxon>
        <taxon>Gunneridae</taxon>
        <taxon>Pentapetalae</taxon>
        <taxon>rosids</taxon>
        <taxon>fabids</taxon>
        <taxon>Fabales</taxon>
        <taxon>Fabaceae</taxon>
        <taxon>Papilionoideae</taxon>
        <taxon>50 kb inversion clade</taxon>
        <taxon>NPAAA clade</taxon>
        <taxon>indigoferoid/millettioid clade</taxon>
        <taxon>Phaseoleae</taxon>
        <taxon>Phaseolus</taxon>
    </lineage>
</organism>
<reference evidence="1 2" key="1">
    <citation type="submission" date="2024-01" db="EMBL/GenBank/DDBJ databases">
        <title>The genomes of 5 underutilized Papilionoideae crops provide insights into root nodulation and disease resistanc.</title>
        <authorList>
            <person name="Jiang F."/>
        </authorList>
    </citation>
    <scope>NUCLEOTIDE SEQUENCE [LARGE SCALE GENOMIC DNA]</scope>
    <source>
        <strain evidence="1">JINMINGXINNONG_FW02</strain>
        <tissue evidence="1">Leaves</tissue>
    </source>
</reference>
<name>A0AAN9RLG9_PHACN</name>
<proteinExistence type="predicted"/>
<evidence type="ECO:0000313" key="2">
    <source>
        <dbReference type="Proteomes" id="UP001374584"/>
    </source>
</evidence>
<sequence length="100" mass="11003">MVAELAPSNFGVNFHKPSTIAQRATPLLRQLHSLLGQAPANRNGHIFLPIFNLPRELAAPNFSAHARILFSVRIPFNASCCLFVSQLISRVLRLGVNSND</sequence>
<gene>
    <name evidence="1" type="ORF">VNO80_02376</name>
</gene>
<evidence type="ECO:0000313" key="1">
    <source>
        <dbReference type="EMBL" id="KAK7376956.1"/>
    </source>
</evidence>
<protein>
    <submittedName>
        <fullName evidence="1">Uncharacterized protein</fullName>
    </submittedName>
</protein>